<dbReference type="GO" id="GO:0008967">
    <property type="term" value="F:phosphoglycolate phosphatase activity"/>
    <property type="evidence" value="ECO:0007669"/>
    <property type="project" value="UniProtKB-EC"/>
</dbReference>
<dbReference type="Proteomes" id="UP000186230">
    <property type="component" value="Chromosome"/>
</dbReference>
<dbReference type="GO" id="GO:0006281">
    <property type="term" value="P:DNA repair"/>
    <property type="evidence" value="ECO:0007669"/>
    <property type="project" value="TreeGrafter"/>
</dbReference>
<dbReference type="GO" id="GO:0005829">
    <property type="term" value="C:cytosol"/>
    <property type="evidence" value="ECO:0007669"/>
    <property type="project" value="TreeGrafter"/>
</dbReference>
<name>A0A1L7I0U4_9FLAO</name>
<dbReference type="SFLD" id="SFLDS00003">
    <property type="entry name" value="Haloacid_Dehalogenase"/>
    <property type="match status" value="1"/>
</dbReference>
<dbReference type="SFLD" id="SFLDG01129">
    <property type="entry name" value="C1.5:_HAD__Beta-PGM__Phosphata"/>
    <property type="match status" value="1"/>
</dbReference>
<dbReference type="EMBL" id="CP016359">
    <property type="protein sequence ID" value="APU66814.1"/>
    <property type="molecule type" value="Genomic_DNA"/>
</dbReference>
<gene>
    <name evidence="5" type="ORF">GRFL_0090</name>
</gene>
<dbReference type="InterPro" id="IPR023214">
    <property type="entry name" value="HAD_sf"/>
</dbReference>
<comment type="pathway">
    <text evidence="2">Organic acid metabolism; glycolate biosynthesis; glycolate from 2-phosphoglycolate: step 1/1.</text>
</comment>
<dbReference type="PANTHER" id="PTHR43434">
    <property type="entry name" value="PHOSPHOGLYCOLATE PHOSPHATASE"/>
    <property type="match status" value="1"/>
</dbReference>
<dbReference type="SUPFAM" id="SSF56784">
    <property type="entry name" value="HAD-like"/>
    <property type="match status" value="1"/>
</dbReference>
<evidence type="ECO:0000313" key="5">
    <source>
        <dbReference type="EMBL" id="APU66814.1"/>
    </source>
</evidence>
<dbReference type="STRING" id="1229726.GRFL_0090"/>
<dbReference type="OrthoDB" id="9807630at2"/>
<organism evidence="5 6">
    <name type="scientific">Christiangramia flava JLT2011</name>
    <dbReference type="NCBI Taxonomy" id="1229726"/>
    <lineage>
        <taxon>Bacteria</taxon>
        <taxon>Pseudomonadati</taxon>
        <taxon>Bacteroidota</taxon>
        <taxon>Flavobacteriia</taxon>
        <taxon>Flavobacteriales</taxon>
        <taxon>Flavobacteriaceae</taxon>
        <taxon>Christiangramia</taxon>
    </lineage>
</organism>
<comment type="catalytic activity">
    <reaction evidence="1">
        <text>2-phosphoglycolate + H2O = glycolate + phosphate</text>
        <dbReference type="Rhea" id="RHEA:14369"/>
        <dbReference type="ChEBI" id="CHEBI:15377"/>
        <dbReference type="ChEBI" id="CHEBI:29805"/>
        <dbReference type="ChEBI" id="CHEBI:43474"/>
        <dbReference type="ChEBI" id="CHEBI:58033"/>
        <dbReference type="EC" id="3.1.3.18"/>
    </reaction>
</comment>
<dbReference type="Gene3D" id="3.40.50.1000">
    <property type="entry name" value="HAD superfamily/HAD-like"/>
    <property type="match status" value="1"/>
</dbReference>
<reference evidence="5 6" key="1">
    <citation type="submission" date="2016-07" db="EMBL/GenBank/DDBJ databases">
        <title>Multi-omics approach to identify versatile polysaccharide utilization systems of a marine flavobacterium Gramella flava.</title>
        <authorList>
            <person name="Tang K."/>
        </authorList>
    </citation>
    <scope>NUCLEOTIDE SEQUENCE [LARGE SCALE GENOMIC DNA]</scope>
    <source>
        <strain evidence="5 6">JLT2011</strain>
    </source>
</reference>
<keyword evidence="6" id="KW-1185">Reference proteome</keyword>
<dbReference type="CDD" id="cd01427">
    <property type="entry name" value="HAD_like"/>
    <property type="match status" value="1"/>
</dbReference>
<dbReference type="KEGG" id="gfl:GRFL_0090"/>
<dbReference type="Gene3D" id="1.10.150.240">
    <property type="entry name" value="Putative phosphatase, domain 2"/>
    <property type="match status" value="1"/>
</dbReference>
<accession>A0A1L7I0U4</accession>
<evidence type="ECO:0000256" key="4">
    <source>
        <dbReference type="ARBA" id="ARBA00013078"/>
    </source>
</evidence>
<evidence type="ECO:0000256" key="3">
    <source>
        <dbReference type="ARBA" id="ARBA00006171"/>
    </source>
</evidence>
<sequence length="209" mass="24707">MFDSIEIIFWDFDGVIMDSMKVRDEGFKIVLKDYPSDQVEKLMEFHRNNGGLSRYVKFRYFFEVIRNENISEENVNILANKFSEVMLERLMNRNLLIEDSFNFILNNYKNFDFHIVSGSDGKELNLICKEIDIDEYFLTINGSPTPKTELVRKLIQKYKYNTSRIMLIGDSHNDYEAALSNNIAFMGYNNPKLKVLPIKYLNNFFPNQK</sequence>
<dbReference type="PANTHER" id="PTHR43434:SF1">
    <property type="entry name" value="PHOSPHOGLYCOLATE PHOSPHATASE"/>
    <property type="match status" value="1"/>
</dbReference>
<dbReference type="AlphaFoldDB" id="A0A1L7I0U4"/>
<comment type="similarity">
    <text evidence="3">Belongs to the HAD-like hydrolase superfamily. CbbY/CbbZ/Gph/YieH family.</text>
</comment>
<keyword evidence="5" id="KW-0378">Hydrolase</keyword>
<evidence type="ECO:0000256" key="1">
    <source>
        <dbReference type="ARBA" id="ARBA00000830"/>
    </source>
</evidence>
<dbReference type="InterPro" id="IPR050155">
    <property type="entry name" value="HAD-like_hydrolase_sf"/>
</dbReference>
<dbReference type="InterPro" id="IPR023198">
    <property type="entry name" value="PGP-like_dom2"/>
</dbReference>
<dbReference type="InterPro" id="IPR041492">
    <property type="entry name" value="HAD_2"/>
</dbReference>
<dbReference type="InterPro" id="IPR036412">
    <property type="entry name" value="HAD-like_sf"/>
</dbReference>
<dbReference type="RefSeq" id="WP_083642510.1">
    <property type="nucleotide sequence ID" value="NZ_AMRU01000010.1"/>
</dbReference>
<evidence type="ECO:0000313" key="6">
    <source>
        <dbReference type="Proteomes" id="UP000186230"/>
    </source>
</evidence>
<dbReference type="Pfam" id="PF13419">
    <property type="entry name" value="HAD_2"/>
    <property type="match status" value="1"/>
</dbReference>
<dbReference type="EC" id="3.1.3.18" evidence="4"/>
<protein>
    <recommendedName>
        <fullName evidence="4">phosphoglycolate phosphatase</fullName>
        <ecNumber evidence="4">3.1.3.18</ecNumber>
    </recommendedName>
</protein>
<proteinExistence type="inferred from homology"/>
<evidence type="ECO:0000256" key="2">
    <source>
        <dbReference type="ARBA" id="ARBA00004818"/>
    </source>
</evidence>